<sequence>MQRILSCFTNCYGAAGVWTAVERIRDAGIDHLELALRGHNFGGLVIPDSVVITEKADDATAQSFCDHLAKHEVKVSGCNVGGADIRTREGLELTQRRIQFAGRWFAVPLVISGAGQPADAAERKTVIDHLRQIGDTAGELGITVALETHKGPTQNAEAMLALMDELDHPQVRLNFDTGNIGYYNEGVNPADELEKVKHLVRNVHVKDSRGGFEDWYFPAVGDGGAVDFTRIREILDGIGFAGPYTIEIEGIKDEPEPGLEGRHDRIARSVAHLRACGY</sequence>
<dbReference type="Pfam" id="PF01261">
    <property type="entry name" value="AP_endonuc_2"/>
    <property type="match status" value="1"/>
</dbReference>
<dbReference type="GO" id="GO:0016853">
    <property type="term" value="F:isomerase activity"/>
    <property type="evidence" value="ECO:0007669"/>
    <property type="project" value="UniProtKB-KW"/>
</dbReference>
<protein>
    <submittedName>
        <fullName evidence="2">Sugar phosphate isomerase/epimerase family protein</fullName>
    </submittedName>
</protein>
<organism evidence="2">
    <name type="scientific">Singulisphaera sp. Ch08</name>
    <dbReference type="NCBI Taxonomy" id="3120278"/>
    <lineage>
        <taxon>Bacteria</taxon>
        <taxon>Pseudomonadati</taxon>
        <taxon>Planctomycetota</taxon>
        <taxon>Planctomycetia</taxon>
        <taxon>Isosphaerales</taxon>
        <taxon>Isosphaeraceae</taxon>
        <taxon>Singulisphaera</taxon>
    </lineage>
</organism>
<dbReference type="InterPro" id="IPR013022">
    <property type="entry name" value="Xyl_isomerase-like_TIM-brl"/>
</dbReference>
<dbReference type="RefSeq" id="WP_406697053.1">
    <property type="nucleotide sequence ID" value="NZ_CP155447.1"/>
</dbReference>
<dbReference type="PANTHER" id="PTHR12110">
    <property type="entry name" value="HYDROXYPYRUVATE ISOMERASE"/>
    <property type="match status" value="1"/>
</dbReference>
<evidence type="ECO:0000313" key="2">
    <source>
        <dbReference type="EMBL" id="XBH04301.1"/>
    </source>
</evidence>
<dbReference type="Gene3D" id="3.20.20.150">
    <property type="entry name" value="Divalent-metal-dependent TIM barrel enzymes"/>
    <property type="match status" value="1"/>
</dbReference>
<dbReference type="AlphaFoldDB" id="A0AAU7CGJ8"/>
<name>A0AAU7CGJ8_9BACT</name>
<evidence type="ECO:0000259" key="1">
    <source>
        <dbReference type="Pfam" id="PF01261"/>
    </source>
</evidence>
<keyword evidence="2" id="KW-0413">Isomerase</keyword>
<dbReference type="PANTHER" id="PTHR12110:SF41">
    <property type="entry name" value="INOSOSE DEHYDRATASE"/>
    <property type="match status" value="1"/>
</dbReference>
<dbReference type="SUPFAM" id="SSF51658">
    <property type="entry name" value="Xylose isomerase-like"/>
    <property type="match status" value="1"/>
</dbReference>
<dbReference type="InterPro" id="IPR036237">
    <property type="entry name" value="Xyl_isomerase-like_sf"/>
</dbReference>
<reference evidence="2" key="1">
    <citation type="submission" date="2024-05" db="EMBL/GenBank/DDBJ databases">
        <title>Planctomycetes of the genus Singulisphaera possess chitinolytic capabilities.</title>
        <authorList>
            <person name="Ivanova A."/>
        </authorList>
    </citation>
    <scope>NUCLEOTIDE SEQUENCE</scope>
    <source>
        <strain evidence="2">Ch08T</strain>
    </source>
</reference>
<dbReference type="EMBL" id="CP155447">
    <property type="protein sequence ID" value="XBH04301.1"/>
    <property type="molecule type" value="Genomic_DNA"/>
</dbReference>
<accession>A0AAU7CGJ8</accession>
<gene>
    <name evidence="2" type="ORF">V5E97_39310</name>
</gene>
<dbReference type="InterPro" id="IPR050312">
    <property type="entry name" value="IolE/XylAMocC-like"/>
</dbReference>
<proteinExistence type="predicted"/>
<feature type="domain" description="Xylose isomerase-like TIM barrel" evidence="1">
    <location>
        <begin position="22"/>
        <end position="275"/>
    </location>
</feature>